<evidence type="ECO:0000256" key="7">
    <source>
        <dbReference type="SAM" id="Phobius"/>
    </source>
</evidence>
<dbReference type="Pfam" id="PF07690">
    <property type="entry name" value="MFS_1"/>
    <property type="match status" value="1"/>
</dbReference>
<dbReference type="InterPro" id="IPR011701">
    <property type="entry name" value="MFS"/>
</dbReference>
<dbReference type="AlphaFoldDB" id="A0A0A3IZK2"/>
<keyword evidence="4 7" id="KW-0812">Transmembrane</keyword>
<evidence type="ECO:0000313" key="9">
    <source>
        <dbReference type="EMBL" id="KGR88303.1"/>
    </source>
</evidence>
<feature type="transmembrane region" description="Helical" evidence="7">
    <location>
        <begin position="94"/>
        <end position="113"/>
    </location>
</feature>
<name>A0A0A3IZK2_9BACI</name>
<keyword evidence="5 7" id="KW-1133">Transmembrane helix</keyword>
<dbReference type="PANTHER" id="PTHR23521">
    <property type="entry name" value="TRANSPORTER MFS SUPERFAMILY"/>
    <property type="match status" value="1"/>
</dbReference>
<protein>
    <submittedName>
        <fullName evidence="9">MFS transporter</fullName>
    </submittedName>
</protein>
<feature type="transmembrane region" description="Helical" evidence="7">
    <location>
        <begin position="200"/>
        <end position="218"/>
    </location>
</feature>
<dbReference type="STRING" id="1220589.CD32_01995"/>
<comment type="subcellular location">
    <subcellularLocation>
        <location evidence="1">Cell membrane</location>
        <topology evidence="1">Multi-pass membrane protein</topology>
    </subcellularLocation>
</comment>
<keyword evidence="10" id="KW-1185">Reference proteome</keyword>
<dbReference type="GO" id="GO:0022857">
    <property type="term" value="F:transmembrane transporter activity"/>
    <property type="evidence" value="ECO:0007669"/>
    <property type="project" value="InterPro"/>
</dbReference>
<keyword evidence="3" id="KW-1003">Cell membrane</keyword>
<dbReference type="Gene3D" id="1.20.1250.20">
    <property type="entry name" value="MFS general substrate transporter like domains"/>
    <property type="match status" value="2"/>
</dbReference>
<feature type="transmembrane region" description="Helical" evidence="7">
    <location>
        <begin position="270"/>
        <end position="288"/>
    </location>
</feature>
<dbReference type="EMBL" id="JPVP01000041">
    <property type="protein sequence ID" value="KGR88303.1"/>
    <property type="molecule type" value="Genomic_DNA"/>
</dbReference>
<dbReference type="eggNOG" id="COG2814">
    <property type="taxonomic scope" value="Bacteria"/>
</dbReference>
<organism evidence="9 10">
    <name type="scientific">Lysinibacillus odysseyi 34hs-1 = NBRC 100172</name>
    <dbReference type="NCBI Taxonomy" id="1220589"/>
    <lineage>
        <taxon>Bacteria</taxon>
        <taxon>Bacillati</taxon>
        <taxon>Bacillota</taxon>
        <taxon>Bacilli</taxon>
        <taxon>Bacillales</taxon>
        <taxon>Bacillaceae</taxon>
        <taxon>Lysinibacillus</taxon>
    </lineage>
</organism>
<dbReference type="OrthoDB" id="478565at2"/>
<dbReference type="InterPro" id="IPR047200">
    <property type="entry name" value="MFS_YcaD-like"/>
</dbReference>
<dbReference type="CDD" id="cd17477">
    <property type="entry name" value="MFS_YcaD_like"/>
    <property type="match status" value="1"/>
</dbReference>
<evidence type="ECO:0000313" key="10">
    <source>
        <dbReference type="Proteomes" id="UP000030437"/>
    </source>
</evidence>
<evidence type="ECO:0000256" key="2">
    <source>
        <dbReference type="ARBA" id="ARBA00022448"/>
    </source>
</evidence>
<feature type="transmembrane region" description="Helical" evidence="7">
    <location>
        <begin position="358"/>
        <end position="378"/>
    </location>
</feature>
<evidence type="ECO:0000256" key="4">
    <source>
        <dbReference type="ARBA" id="ARBA00022692"/>
    </source>
</evidence>
<feature type="transmembrane region" description="Helical" evidence="7">
    <location>
        <begin position="329"/>
        <end position="352"/>
    </location>
</feature>
<accession>A0A0A3IZK2</accession>
<evidence type="ECO:0000256" key="1">
    <source>
        <dbReference type="ARBA" id="ARBA00004651"/>
    </source>
</evidence>
<feature type="transmembrane region" description="Helical" evidence="7">
    <location>
        <begin position="238"/>
        <end position="258"/>
    </location>
</feature>
<keyword evidence="2" id="KW-0813">Transport</keyword>
<evidence type="ECO:0000256" key="3">
    <source>
        <dbReference type="ARBA" id="ARBA00022475"/>
    </source>
</evidence>
<dbReference type="InterPro" id="IPR020846">
    <property type="entry name" value="MFS_dom"/>
</dbReference>
<keyword evidence="6 7" id="KW-0472">Membrane</keyword>
<feature type="transmembrane region" description="Helical" evidence="7">
    <location>
        <begin position="134"/>
        <end position="153"/>
    </location>
</feature>
<dbReference type="GO" id="GO:0005886">
    <property type="term" value="C:plasma membrane"/>
    <property type="evidence" value="ECO:0007669"/>
    <property type="project" value="UniProtKB-SubCell"/>
</dbReference>
<dbReference type="InterPro" id="IPR036259">
    <property type="entry name" value="MFS_trans_sf"/>
</dbReference>
<feature type="transmembrane region" description="Helical" evidence="7">
    <location>
        <begin position="41"/>
        <end position="61"/>
    </location>
</feature>
<feature type="domain" description="Major facilitator superfamily (MFS) profile" evidence="8">
    <location>
        <begin position="7"/>
        <end position="382"/>
    </location>
</feature>
<feature type="transmembrane region" description="Helical" evidence="7">
    <location>
        <begin position="294"/>
        <end position="317"/>
    </location>
</feature>
<evidence type="ECO:0000256" key="5">
    <source>
        <dbReference type="ARBA" id="ARBA00022989"/>
    </source>
</evidence>
<reference evidence="9 10" key="1">
    <citation type="submission" date="2014-02" db="EMBL/GenBank/DDBJ databases">
        <title>Draft genome sequence of Lysinibacillus odysseyi NBRC 100172.</title>
        <authorList>
            <person name="Zhang F."/>
            <person name="Wang G."/>
            <person name="Zhang L."/>
        </authorList>
    </citation>
    <scope>NUCLEOTIDE SEQUENCE [LARGE SCALE GENOMIC DNA]</scope>
    <source>
        <strain evidence="9 10">NBRC 100172</strain>
    </source>
</reference>
<dbReference type="Proteomes" id="UP000030437">
    <property type="component" value="Unassembled WGS sequence"/>
</dbReference>
<comment type="caution">
    <text evidence="9">The sequence shown here is derived from an EMBL/GenBank/DDBJ whole genome shotgun (WGS) entry which is preliminary data.</text>
</comment>
<dbReference type="PROSITE" id="PS50850">
    <property type="entry name" value="MFS"/>
    <property type="match status" value="1"/>
</dbReference>
<dbReference type="SUPFAM" id="SSF103473">
    <property type="entry name" value="MFS general substrate transporter"/>
    <property type="match status" value="1"/>
</dbReference>
<proteinExistence type="predicted"/>
<gene>
    <name evidence="9" type="ORF">CD32_01995</name>
</gene>
<dbReference type="PANTHER" id="PTHR23521:SF2">
    <property type="entry name" value="TRANSPORTER MFS SUPERFAMILY"/>
    <property type="match status" value="1"/>
</dbReference>
<feature type="transmembrane region" description="Helical" evidence="7">
    <location>
        <begin position="7"/>
        <end position="29"/>
    </location>
</feature>
<evidence type="ECO:0000259" key="8">
    <source>
        <dbReference type="PROSITE" id="PS50850"/>
    </source>
</evidence>
<sequence length="390" mass="42375">MNYEQRKFWILVIIVSISGFSQGMLMPLISVIFETDGVSSALNGLNATGIYIGTLLISPFIEQPLRKYGYKPVIITGGALVFVSLFLFPFWKSVIFWFILRMLIGIGDHALHFSTQTWITSDAEKGNIGKSMSIYGLSFGIGFAVGPLFVPLIEFSEVLPFVISSALCLTAWSLVFLVKNDKPEALTGDANKSGWSRYRLAFKYGWIAFLPPFTYGFLESSLNALFPVYALRMDFGVSFVSISLAAFSIGAIITQIPLGMLGDRIGRSNVIMGGLLLGTILFFIGSQLEHSATAVTVSFALAGMSVGSLFSMGITYMTDLTPKELLPTGNLLCGIFFSLGSLSGPIFGGYYLQVAQGISFLLLIAGVLFAVLCTNVFYRKASSKKFAAGR</sequence>
<evidence type="ECO:0000256" key="6">
    <source>
        <dbReference type="ARBA" id="ARBA00023136"/>
    </source>
</evidence>
<feature type="transmembrane region" description="Helical" evidence="7">
    <location>
        <begin position="159"/>
        <end position="179"/>
    </location>
</feature>
<feature type="transmembrane region" description="Helical" evidence="7">
    <location>
        <begin position="68"/>
        <end position="88"/>
    </location>
</feature>